<dbReference type="EMBL" id="QKWP01005499">
    <property type="protein sequence ID" value="RIB00048.1"/>
    <property type="molecule type" value="Genomic_DNA"/>
</dbReference>
<dbReference type="SUPFAM" id="SSF53474">
    <property type="entry name" value="alpha/beta-Hydrolases"/>
    <property type="match status" value="1"/>
</dbReference>
<dbReference type="Gene3D" id="3.40.50.1820">
    <property type="entry name" value="alpha/beta hydrolase"/>
    <property type="match status" value="1"/>
</dbReference>
<organism evidence="2 3">
    <name type="scientific">Gigaspora rosea</name>
    <dbReference type="NCBI Taxonomy" id="44941"/>
    <lineage>
        <taxon>Eukaryota</taxon>
        <taxon>Fungi</taxon>
        <taxon>Fungi incertae sedis</taxon>
        <taxon>Mucoromycota</taxon>
        <taxon>Glomeromycotina</taxon>
        <taxon>Glomeromycetes</taxon>
        <taxon>Diversisporales</taxon>
        <taxon>Gigasporaceae</taxon>
        <taxon>Gigaspora</taxon>
    </lineage>
</organism>
<dbReference type="STRING" id="44941.A0A397TUJ7"/>
<keyword evidence="3" id="KW-1185">Reference proteome</keyword>
<keyword evidence="2" id="KW-0378">Hydrolase</keyword>
<dbReference type="GO" id="GO:0016787">
    <property type="term" value="F:hydrolase activity"/>
    <property type="evidence" value="ECO:0007669"/>
    <property type="project" value="UniProtKB-KW"/>
</dbReference>
<dbReference type="Pfam" id="PF00975">
    <property type="entry name" value="Thioesterase"/>
    <property type="match status" value="1"/>
</dbReference>
<proteinExistence type="predicted"/>
<feature type="domain" description="Thioesterase" evidence="1">
    <location>
        <begin position="8"/>
        <end position="69"/>
    </location>
</feature>
<dbReference type="InterPro" id="IPR001031">
    <property type="entry name" value="Thioesterase"/>
</dbReference>
<comment type="caution">
    <text evidence="2">The sequence shown here is derived from an EMBL/GenBank/DDBJ whole genome shotgun (WGS) entry which is preliminary data.</text>
</comment>
<evidence type="ECO:0000313" key="3">
    <source>
        <dbReference type="Proteomes" id="UP000266673"/>
    </source>
</evidence>
<protein>
    <submittedName>
        <fullName evidence="2">Alpha/Beta hydrolase protein</fullName>
    </submittedName>
</protein>
<dbReference type="Proteomes" id="UP000266673">
    <property type="component" value="Unassembled WGS sequence"/>
</dbReference>
<feature type="non-terminal residue" evidence="2">
    <location>
        <position position="1"/>
    </location>
</feature>
<gene>
    <name evidence="2" type="ORF">C2G38_2130528</name>
</gene>
<sequence>QNHESNSIKYNTVQQYAQNYLTGLLKVNPHGPYYLFGSAFGGIVAYEMACELMKRKKYVKLVAMVDTPNNLDMPIIPTTLLECLHHIYSLNHDLTELNEIGNDEEKVLKYIAQKIMPSAHQKNHIETSTLKYLKSYFNMVKFDMNAIKEYQLPISSKPFPIMYFKAKIRRDRDSKYPEKAWRELQEINKEDFEYIELDGNHMSVNFFPTCEIIANTIIFLKWL</sequence>
<evidence type="ECO:0000313" key="2">
    <source>
        <dbReference type="EMBL" id="RIB00048.1"/>
    </source>
</evidence>
<reference evidence="2 3" key="1">
    <citation type="submission" date="2018-06" db="EMBL/GenBank/DDBJ databases">
        <title>Comparative genomics reveals the genomic features of Rhizophagus irregularis, R. cerebriforme, R. diaphanum and Gigaspora rosea, and their symbiotic lifestyle signature.</title>
        <authorList>
            <person name="Morin E."/>
            <person name="San Clemente H."/>
            <person name="Chen E.C.H."/>
            <person name="De La Providencia I."/>
            <person name="Hainaut M."/>
            <person name="Kuo A."/>
            <person name="Kohler A."/>
            <person name="Murat C."/>
            <person name="Tang N."/>
            <person name="Roy S."/>
            <person name="Loubradou J."/>
            <person name="Henrissat B."/>
            <person name="Grigoriev I.V."/>
            <person name="Corradi N."/>
            <person name="Roux C."/>
            <person name="Martin F.M."/>
        </authorList>
    </citation>
    <scope>NUCLEOTIDE SEQUENCE [LARGE SCALE GENOMIC DNA]</scope>
    <source>
        <strain evidence="2 3">DAOM 194757</strain>
    </source>
</reference>
<name>A0A397TUJ7_9GLOM</name>
<dbReference type="InterPro" id="IPR029058">
    <property type="entry name" value="AB_hydrolase_fold"/>
</dbReference>
<evidence type="ECO:0000259" key="1">
    <source>
        <dbReference type="Pfam" id="PF00975"/>
    </source>
</evidence>
<dbReference type="AlphaFoldDB" id="A0A397TUJ7"/>
<accession>A0A397TUJ7</accession>
<dbReference type="OrthoDB" id="329835at2759"/>